<dbReference type="Proteomes" id="UP000824782">
    <property type="component" value="Unassembled WGS sequence"/>
</dbReference>
<name>A0AAV7AUM6_ENGPU</name>
<reference evidence="1" key="1">
    <citation type="thesis" date="2020" institute="ProQuest LLC" country="789 East Eisenhower Parkway, Ann Arbor, MI, USA">
        <title>Comparative Genomics and Chromosome Evolution.</title>
        <authorList>
            <person name="Mudd A.B."/>
        </authorList>
    </citation>
    <scope>NUCLEOTIDE SEQUENCE</scope>
    <source>
        <strain evidence="1">237g6f4</strain>
        <tissue evidence="1">Blood</tissue>
    </source>
</reference>
<proteinExistence type="predicted"/>
<protein>
    <submittedName>
        <fullName evidence="1">Uncharacterized protein</fullName>
    </submittedName>
</protein>
<dbReference type="EMBL" id="WNYA01000007">
    <property type="protein sequence ID" value="KAG8562538.1"/>
    <property type="molecule type" value="Genomic_DNA"/>
</dbReference>
<sequence>MHESVTCRTLSLDAWLLLQIGTIHYQLQTVLRMAPEPKHEKKENITKVNHLSHVPRKNFYRQVTQKWLNMI</sequence>
<comment type="caution">
    <text evidence="1">The sequence shown here is derived from an EMBL/GenBank/DDBJ whole genome shotgun (WGS) entry which is preliminary data.</text>
</comment>
<evidence type="ECO:0000313" key="2">
    <source>
        <dbReference type="Proteomes" id="UP000824782"/>
    </source>
</evidence>
<gene>
    <name evidence="1" type="ORF">GDO81_015716</name>
</gene>
<evidence type="ECO:0000313" key="1">
    <source>
        <dbReference type="EMBL" id="KAG8562538.1"/>
    </source>
</evidence>
<keyword evidence="2" id="KW-1185">Reference proteome</keyword>
<organism evidence="1 2">
    <name type="scientific">Engystomops pustulosus</name>
    <name type="common">Tungara frog</name>
    <name type="synonym">Physalaemus pustulosus</name>
    <dbReference type="NCBI Taxonomy" id="76066"/>
    <lineage>
        <taxon>Eukaryota</taxon>
        <taxon>Metazoa</taxon>
        <taxon>Chordata</taxon>
        <taxon>Craniata</taxon>
        <taxon>Vertebrata</taxon>
        <taxon>Euteleostomi</taxon>
        <taxon>Amphibia</taxon>
        <taxon>Batrachia</taxon>
        <taxon>Anura</taxon>
        <taxon>Neobatrachia</taxon>
        <taxon>Hyloidea</taxon>
        <taxon>Leptodactylidae</taxon>
        <taxon>Leiuperinae</taxon>
        <taxon>Engystomops</taxon>
    </lineage>
</organism>
<accession>A0AAV7AUM6</accession>
<dbReference type="AlphaFoldDB" id="A0AAV7AUM6"/>